<feature type="compositionally biased region" description="Basic and acidic residues" evidence="1">
    <location>
        <begin position="217"/>
        <end position="234"/>
    </location>
</feature>
<evidence type="ECO:0000313" key="3">
    <source>
        <dbReference type="Proteomes" id="UP001148838"/>
    </source>
</evidence>
<reference evidence="2 3" key="1">
    <citation type="journal article" date="2022" name="Allergy">
        <title>Genome assembly and annotation of Periplaneta americana reveal a comprehensive cockroach allergen profile.</title>
        <authorList>
            <person name="Wang L."/>
            <person name="Xiong Q."/>
            <person name="Saelim N."/>
            <person name="Wang L."/>
            <person name="Nong W."/>
            <person name="Wan A.T."/>
            <person name="Shi M."/>
            <person name="Liu X."/>
            <person name="Cao Q."/>
            <person name="Hui J.H.L."/>
            <person name="Sookrung N."/>
            <person name="Leung T.F."/>
            <person name="Tungtrongchitr A."/>
            <person name="Tsui S.K.W."/>
        </authorList>
    </citation>
    <scope>NUCLEOTIDE SEQUENCE [LARGE SCALE GENOMIC DNA]</scope>
    <source>
        <strain evidence="2">PWHHKU_190912</strain>
    </source>
</reference>
<dbReference type="PANTHER" id="PTHR47326">
    <property type="entry name" value="TRANSPOSABLE ELEMENT TC3 TRANSPOSASE-LIKE PROTEIN"/>
    <property type="match status" value="1"/>
</dbReference>
<accession>A0ABQ8SU37</accession>
<sequence length="454" mass="52948">MFCEVTYPDRLNQASSEEMKPVDPKVRIPLHLETTGRTQHAKVYHLIVNHHSDVRVVAIQNIRILRGAEMWVMLADTDAQKKHLDFRHTDRIRLAVADYTVRAVPVADVELIRMSFQRSPRKSIRRANRELNLPRSTIHDVVYKRLRLRAYKLQIRHQIKTEDKPGRRTFVETILAKIDENEAFLDMNDAQTDQKDEKKLTESLVEKILPSEGCTGRNDEREKSSVSKKSDDRRHMRRQRGRPAQLNDDDDDDDNDDDDDDDGSSDFISTHFLCDNSHSYSAICNPRNALRTQIGYQEHSPQKSTKQCARETGISRTSVRRIIKTAKLKVFIPRLLDSFNEDDPDRRMQYLTGQLYLNVLSTSVLPAIRTLYENEEFYFQQDGAPSHCHRDVRAYDDNLPGRWIGRRGPIEFPTRSPDLIPLDFYLWKTLKNVVYRRKPATYSLRTLSQTSLEQ</sequence>
<dbReference type="Gene3D" id="3.30.420.10">
    <property type="entry name" value="Ribonuclease H-like superfamily/Ribonuclease H"/>
    <property type="match status" value="1"/>
</dbReference>
<dbReference type="PANTHER" id="PTHR47326:SF1">
    <property type="entry name" value="HTH PSQ-TYPE DOMAIN-CONTAINING PROTEIN"/>
    <property type="match status" value="1"/>
</dbReference>
<organism evidence="2 3">
    <name type="scientific">Periplaneta americana</name>
    <name type="common">American cockroach</name>
    <name type="synonym">Blatta americana</name>
    <dbReference type="NCBI Taxonomy" id="6978"/>
    <lineage>
        <taxon>Eukaryota</taxon>
        <taxon>Metazoa</taxon>
        <taxon>Ecdysozoa</taxon>
        <taxon>Arthropoda</taxon>
        <taxon>Hexapoda</taxon>
        <taxon>Insecta</taxon>
        <taxon>Pterygota</taxon>
        <taxon>Neoptera</taxon>
        <taxon>Polyneoptera</taxon>
        <taxon>Dictyoptera</taxon>
        <taxon>Blattodea</taxon>
        <taxon>Blattoidea</taxon>
        <taxon>Blattidae</taxon>
        <taxon>Blattinae</taxon>
        <taxon>Periplaneta</taxon>
    </lineage>
</organism>
<evidence type="ECO:0000313" key="2">
    <source>
        <dbReference type="EMBL" id="KAJ4437251.1"/>
    </source>
</evidence>
<dbReference type="Proteomes" id="UP001148838">
    <property type="component" value="Unassembled WGS sequence"/>
</dbReference>
<feature type="compositionally biased region" description="Acidic residues" evidence="1">
    <location>
        <begin position="247"/>
        <end position="262"/>
    </location>
</feature>
<feature type="region of interest" description="Disordered" evidence="1">
    <location>
        <begin position="204"/>
        <end position="262"/>
    </location>
</feature>
<gene>
    <name evidence="2" type="ORF">ANN_17386</name>
</gene>
<proteinExistence type="predicted"/>
<comment type="caution">
    <text evidence="2">The sequence shown here is derived from an EMBL/GenBank/DDBJ whole genome shotgun (WGS) entry which is preliminary data.</text>
</comment>
<evidence type="ECO:0000256" key="1">
    <source>
        <dbReference type="SAM" id="MobiDB-lite"/>
    </source>
</evidence>
<protein>
    <submittedName>
        <fullName evidence="2">Uncharacterized protein</fullName>
    </submittedName>
</protein>
<dbReference type="EMBL" id="JAJSOF020000021">
    <property type="protein sequence ID" value="KAJ4437251.1"/>
    <property type="molecule type" value="Genomic_DNA"/>
</dbReference>
<dbReference type="InterPro" id="IPR036397">
    <property type="entry name" value="RNaseH_sf"/>
</dbReference>
<name>A0ABQ8SU37_PERAM</name>
<keyword evidence="3" id="KW-1185">Reference proteome</keyword>